<dbReference type="InterPro" id="IPR045209">
    <property type="entry name" value="Rrp5"/>
</dbReference>
<dbReference type="FunFam" id="2.40.50.140:FF:000155">
    <property type="entry name" value="rRNA biogenesis protein RRP5"/>
    <property type="match status" value="1"/>
</dbReference>
<feature type="domain" description="S1 motif" evidence="7">
    <location>
        <begin position="123"/>
        <end position="234"/>
    </location>
</feature>
<keyword evidence="3" id="KW-0698">rRNA processing</keyword>
<dbReference type="InterPro" id="IPR011990">
    <property type="entry name" value="TPR-like_helical_dom_sf"/>
</dbReference>
<dbReference type="Pfam" id="PF24685">
    <property type="entry name" value="OB_RRP5_4th"/>
    <property type="match status" value="1"/>
</dbReference>
<dbReference type="PANTHER" id="PTHR23270:SF10">
    <property type="entry name" value="PROTEIN RRP5 HOMOLOG"/>
    <property type="match status" value="1"/>
</dbReference>
<comment type="subunit">
    <text evidence="2">Associated with the spliceosome.</text>
</comment>
<evidence type="ECO:0000256" key="2">
    <source>
        <dbReference type="ARBA" id="ARBA00011524"/>
    </source>
</evidence>
<comment type="caution">
    <text evidence="8">The sequence shown here is derived from an EMBL/GenBank/DDBJ whole genome shotgun (WGS) entry which is preliminary data.</text>
</comment>
<feature type="compositionally biased region" description="Low complexity" evidence="6">
    <location>
        <begin position="1101"/>
        <end position="1119"/>
    </location>
</feature>
<feature type="domain" description="S1 motif" evidence="7">
    <location>
        <begin position="338"/>
        <end position="405"/>
    </location>
</feature>
<reference evidence="8" key="1">
    <citation type="submission" date="2023-06" db="EMBL/GenBank/DDBJ databases">
        <authorList>
            <consortium name="Lawrence Berkeley National Laboratory"/>
            <person name="Ahrendt S."/>
            <person name="Sahu N."/>
            <person name="Indic B."/>
            <person name="Wong-Bajracharya J."/>
            <person name="Merenyi Z."/>
            <person name="Ke H.-M."/>
            <person name="Monk M."/>
            <person name="Kocsube S."/>
            <person name="Drula E."/>
            <person name="Lipzen A."/>
            <person name="Balint B."/>
            <person name="Henrissat B."/>
            <person name="Andreopoulos B."/>
            <person name="Martin F.M."/>
            <person name="Harder C.B."/>
            <person name="Rigling D."/>
            <person name="Ford K.L."/>
            <person name="Foster G.D."/>
            <person name="Pangilinan J."/>
            <person name="Papanicolaou A."/>
            <person name="Barry K."/>
            <person name="LaButti K."/>
            <person name="Viragh M."/>
            <person name="Koriabine M."/>
            <person name="Yan M."/>
            <person name="Riley R."/>
            <person name="Champramary S."/>
            <person name="Plett K.L."/>
            <person name="Tsai I.J."/>
            <person name="Slot J."/>
            <person name="Sipos G."/>
            <person name="Plett J."/>
            <person name="Nagy L.G."/>
            <person name="Grigoriev I.V."/>
        </authorList>
    </citation>
    <scope>NUCLEOTIDE SEQUENCE</scope>
    <source>
        <strain evidence="8">CCBAS 213</strain>
    </source>
</reference>
<dbReference type="Pfam" id="PF23459">
    <property type="entry name" value="S1_RRP5"/>
    <property type="match status" value="1"/>
</dbReference>
<feature type="domain" description="S1 motif" evidence="7">
    <location>
        <begin position="694"/>
        <end position="768"/>
    </location>
</feature>
<name>A0AA39NIX1_ARMTA</name>
<dbReference type="CDD" id="cd05697">
    <property type="entry name" value="S1_Rrp5_repeat_hs5"/>
    <property type="match status" value="1"/>
</dbReference>
<dbReference type="CDD" id="cd05693">
    <property type="entry name" value="S1_Rrp5_repeat_hs1_sc1"/>
    <property type="match status" value="1"/>
</dbReference>
<dbReference type="FunFam" id="2.40.50.140:FF:000103">
    <property type="entry name" value="protein RRP5 homolog"/>
    <property type="match status" value="2"/>
</dbReference>
<dbReference type="GeneID" id="85358812"/>
<feature type="compositionally biased region" description="Acidic residues" evidence="6">
    <location>
        <begin position="1069"/>
        <end position="1079"/>
    </location>
</feature>
<dbReference type="Pfam" id="PF00575">
    <property type="entry name" value="S1"/>
    <property type="match status" value="3"/>
</dbReference>
<dbReference type="InterPro" id="IPR003107">
    <property type="entry name" value="HAT"/>
</dbReference>
<feature type="domain" description="S1 motif" evidence="7">
    <location>
        <begin position="608"/>
        <end position="676"/>
    </location>
</feature>
<organism evidence="8 9">
    <name type="scientific">Armillaria tabescens</name>
    <name type="common">Ringless honey mushroom</name>
    <name type="synonym">Agaricus tabescens</name>
    <dbReference type="NCBI Taxonomy" id="1929756"/>
    <lineage>
        <taxon>Eukaryota</taxon>
        <taxon>Fungi</taxon>
        <taxon>Dikarya</taxon>
        <taxon>Basidiomycota</taxon>
        <taxon>Agaricomycotina</taxon>
        <taxon>Agaricomycetes</taxon>
        <taxon>Agaricomycetidae</taxon>
        <taxon>Agaricales</taxon>
        <taxon>Marasmiineae</taxon>
        <taxon>Physalacriaceae</taxon>
        <taxon>Desarmillaria</taxon>
    </lineage>
</organism>
<sequence>MAAQKRSLDNAPSSHKSKKLKASDSTSEKPQNVPPAASTLTADDIDFPRGGGTSYTPLEVKTIRAEALKEADRELFKEAQDESKKSKKRKRKSEAGPSTDESKTGKSERIRIEHLNYKRMNVGMKIFGQIMSIQPFALIVSLPNQLFGHVPITNVSSQLTSLLEKTEDEDEEDEESNSENGIRVPSLSDIFHEGQYVRAVVTALHAPGHTDIVGIGRTRDDAVRASKRVELSLYPEKVNVGVKKTDLIPGFTLTAEVRSVEDHGYQLNLGVPDMAGILTFKDTKGLSDDKAPIVGQLVDVTVQKQSPNGRTCHVTNDPNLFSSSSLTEITSVTSVLPGTSVQVLITSIHATGFNVQVLGFFDGTIDRLHLPRHISEKTHKVGKKVKARVLYDYSTTPPRFALALNEHIVELGTSQTVSGVSIQEAYPVGKIIEGAKILRVEPERGVDVEVEDGLEGFAHISHISDEHLPVVSASDPWKPDSIHRARVIGYFPFDDVLQLSLKPSVLDQQFFRVDDIKVGEIVKGTVKKIADNGLFVSLSGNIDGVVWPNHYADIMLKHPTKRFKVGASIKCRVLVVDTVRKRLSLTHKKTLLESTLPIVSSIEDAKIGLVTYAVVFKVLPKHLMVEFYNNVKATVPIREVSEVPVKLSDAFSVGKIVKVRIIDVNEEHGRIVASIKKSSASQSFNTDISGVGIGDIVNGTLSEIHGENAVLALQPSEVRALLSLNNLANHRGVSLAQLRVDLSVDDKLEELVVVTRNTEKNFVIVATKPKGKANVKGSLSMDKVTIGQVVSGRVTRRVRQGTLIKLPSRIGGLLHPTDATDDYETGTPFPAIDSVLKATVIGIDVSKKQLSLSTRPSKMYPDELRPVADRVIDGINDIHVGETLRGFIKSVTDHGLFVTISRDVDARVQIRELFDDYVKDWQERFHTDQVVKGRILSIDTNTKKVEMTFRSNDLSRKSSSLSYGDLQKGQKISGTIKKIEEYGLFIQIESSKLSGLCHKSELSDNKDADVTVALGSFREGDRVKAVILDVTNRRISLSCKPSHFSEEDFADQDSDEAEAVEELGVIDKDADDDEQDDGQDGLAPHEVDDSSDDSDHDVMDVDLAPSQPQYQQPSSAPKATISESVTLKLDTEFEWYAKEAPSEPSDDASDASEDTDDEDQPSKKRKRKRKEIEQDLTADMHTKAPESTADFERLLLGSPNSSYLWVQYMAFLVQLSEIDKARETARRALKTINFREEQEKLNVWIALLNIENLYGTDETLEETFKEAARANDSKTIHLRLASIFDASEKFQQTEDQYKRTCKKFGRSSKVWTLFADFYLRHDNIENSRNLLPRSLQSLEKRKHLKTISRFAQLEYKLGDPERGKTLFEGIVDSHPKRWDIWSIYMDMEAGQRNIQSLRSLFDRVLTFKMTSHKAKSFFKKWLELERRLGDEDGATMVKQKAVEWTQRANPS</sequence>
<proteinExistence type="predicted"/>
<dbReference type="InterPro" id="IPR057302">
    <property type="entry name" value="Rrp5_S1"/>
</dbReference>
<evidence type="ECO:0000256" key="1">
    <source>
        <dbReference type="ARBA" id="ARBA00004604"/>
    </source>
</evidence>
<feature type="domain" description="S1 motif" evidence="7">
    <location>
        <begin position="881"/>
        <end position="950"/>
    </location>
</feature>
<evidence type="ECO:0000256" key="3">
    <source>
        <dbReference type="ARBA" id="ARBA00022552"/>
    </source>
</evidence>
<feature type="compositionally biased region" description="Acidic residues" evidence="6">
    <location>
        <begin position="166"/>
        <end position="177"/>
    </location>
</feature>
<keyword evidence="4" id="KW-0677">Repeat</keyword>
<evidence type="ECO:0000259" key="7">
    <source>
        <dbReference type="PROSITE" id="PS50126"/>
    </source>
</evidence>
<feature type="region of interest" description="Disordered" evidence="6">
    <location>
        <begin position="1066"/>
        <end position="1123"/>
    </location>
</feature>
<dbReference type="SUPFAM" id="SSF48452">
    <property type="entry name" value="TPR-like"/>
    <property type="match status" value="1"/>
</dbReference>
<feature type="region of interest" description="Disordered" evidence="6">
    <location>
        <begin position="1139"/>
        <end position="1184"/>
    </location>
</feature>
<dbReference type="SMART" id="SM00386">
    <property type="entry name" value="HAT"/>
    <property type="match status" value="5"/>
</dbReference>
<feature type="region of interest" description="Disordered" evidence="6">
    <location>
        <begin position="1"/>
        <end position="60"/>
    </location>
</feature>
<dbReference type="InterPro" id="IPR057301">
    <property type="entry name" value="Rrp5_OB_4th"/>
</dbReference>
<evidence type="ECO:0000313" key="9">
    <source>
        <dbReference type="Proteomes" id="UP001175211"/>
    </source>
</evidence>
<dbReference type="InterPro" id="IPR003029">
    <property type="entry name" value="S1_domain"/>
</dbReference>
<gene>
    <name evidence="8" type="ORF">EV420DRAFT_1617656</name>
</gene>
<dbReference type="InterPro" id="IPR012340">
    <property type="entry name" value="NA-bd_OB-fold"/>
</dbReference>
<dbReference type="SMART" id="SM00316">
    <property type="entry name" value="S1"/>
    <property type="match status" value="9"/>
</dbReference>
<feature type="region of interest" description="Disordered" evidence="6">
    <location>
        <begin position="161"/>
        <end position="184"/>
    </location>
</feature>
<dbReference type="PROSITE" id="PS50126">
    <property type="entry name" value="S1"/>
    <property type="match status" value="9"/>
</dbReference>
<dbReference type="RefSeq" id="XP_060337226.1">
    <property type="nucleotide sequence ID" value="XM_060475264.1"/>
</dbReference>
<feature type="compositionally biased region" description="Acidic residues" evidence="6">
    <location>
        <begin position="1144"/>
        <end position="1159"/>
    </location>
</feature>
<accession>A0AA39NIX1</accession>
<evidence type="ECO:0000256" key="4">
    <source>
        <dbReference type="ARBA" id="ARBA00022737"/>
    </source>
</evidence>
<dbReference type="Pfam" id="PF23231">
    <property type="entry name" value="HAT_Syf1_CNRKL1_C"/>
    <property type="match status" value="1"/>
</dbReference>
<keyword evidence="5" id="KW-0539">Nucleus</keyword>
<dbReference type="InterPro" id="IPR055430">
    <property type="entry name" value="HAT_Syf1_CNRKL1_C"/>
</dbReference>
<feature type="compositionally biased region" description="Basic and acidic residues" evidence="6">
    <location>
        <begin position="1170"/>
        <end position="1184"/>
    </location>
</feature>
<feature type="domain" description="S1 motif" evidence="7">
    <location>
        <begin position="429"/>
        <end position="502"/>
    </location>
</feature>
<comment type="subcellular location">
    <subcellularLocation>
        <location evidence="1">Nucleus</location>
        <location evidence="1">Nucleolus</location>
    </subcellularLocation>
</comment>
<dbReference type="EMBL" id="JAUEPS010000004">
    <property type="protein sequence ID" value="KAK0466399.1"/>
    <property type="molecule type" value="Genomic_DNA"/>
</dbReference>
<dbReference type="SUPFAM" id="SSF50249">
    <property type="entry name" value="Nucleic acid-binding proteins"/>
    <property type="match status" value="8"/>
</dbReference>
<dbReference type="CDD" id="cd05707">
    <property type="entry name" value="S1_Rrp5_repeat_sc11"/>
    <property type="match status" value="1"/>
</dbReference>
<dbReference type="GO" id="GO:0032040">
    <property type="term" value="C:small-subunit processome"/>
    <property type="evidence" value="ECO:0007669"/>
    <property type="project" value="TreeGrafter"/>
</dbReference>
<feature type="domain" description="S1 motif" evidence="7">
    <location>
        <begin position="519"/>
        <end position="588"/>
    </location>
</feature>
<dbReference type="Proteomes" id="UP001175211">
    <property type="component" value="Unassembled WGS sequence"/>
</dbReference>
<dbReference type="PANTHER" id="PTHR23270">
    <property type="entry name" value="PROGRAMMED CELL DEATH PROTEIN 11 PRE-RRNA PROCESSING PROTEIN RRP5"/>
    <property type="match status" value="1"/>
</dbReference>
<feature type="domain" description="S1 motif" evidence="7">
    <location>
        <begin position="969"/>
        <end position="1040"/>
    </location>
</feature>
<dbReference type="InterPro" id="IPR048059">
    <property type="entry name" value="Rrp5_S1_rpt_hs1_sc1"/>
</dbReference>
<feature type="region of interest" description="Disordered" evidence="6">
    <location>
        <begin position="76"/>
        <end position="107"/>
    </location>
</feature>
<dbReference type="GO" id="GO:0003723">
    <property type="term" value="F:RNA binding"/>
    <property type="evidence" value="ECO:0007669"/>
    <property type="project" value="TreeGrafter"/>
</dbReference>
<protein>
    <recommendedName>
        <fullName evidence="7">S1 motif domain-containing protein</fullName>
    </recommendedName>
</protein>
<dbReference type="Gene3D" id="2.40.50.140">
    <property type="entry name" value="Nucleic acid-binding proteins"/>
    <property type="match status" value="8"/>
</dbReference>
<feature type="domain" description="S1 motif" evidence="7">
    <location>
        <begin position="787"/>
        <end position="855"/>
    </location>
</feature>
<dbReference type="Gene3D" id="1.25.40.10">
    <property type="entry name" value="Tetratricopeptide repeat domain"/>
    <property type="match status" value="2"/>
</dbReference>
<evidence type="ECO:0000256" key="6">
    <source>
        <dbReference type="SAM" id="MobiDB-lite"/>
    </source>
</evidence>
<keyword evidence="9" id="KW-1185">Reference proteome</keyword>
<evidence type="ECO:0000313" key="8">
    <source>
        <dbReference type="EMBL" id="KAK0466399.1"/>
    </source>
</evidence>
<dbReference type="GO" id="GO:0006364">
    <property type="term" value="P:rRNA processing"/>
    <property type="evidence" value="ECO:0007669"/>
    <property type="project" value="UniProtKB-KW"/>
</dbReference>
<evidence type="ECO:0000256" key="5">
    <source>
        <dbReference type="ARBA" id="ARBA00023242"/>
    </source>
</evidence>